<dbReference type="Proteomes" id="UP000799302">
    <property type="component" value="Unassembled WGS sequence"/>
</dbReference>
<name>A0A6A6U9N2_9PEZI</name>
<evidence type="ECO:0000313" key="3">
    <source>
        <dbReference type="Proteomes" id="UP000799302"/>
    </source>
</evidence>
<keyword evidence="3" id="KW-1185">Reference proteome</keyword>
<reference evidence="2" key="1">
    <citation type="journal article" date="2020" name="Stud. Mycol.">
        <title>101 Dothideomycetes genomes: a test case for predicting lifestyles and emergence of pathogens.</title>
        <authorList>
            <person name="Haridas S."/>
            <person name="Albert R."/>
            <person name="Binder M."/>
            <person name="Bloem J."/>
            <person name="Labutti K."/>
            <person name="Salamov A."/>
            <person name="Andreopoulos B."/>
            <person name="Baker S."/>
            <person name="Barry K."/>
            <person name="Bills G."/>
            <person name="Bluhm B."/>
            <person name="Cannon C."/>
            <person name="Castanera R."/>
            <person name="Culley D."/>
            <person name="Daum C."/>
            <person name="Ezra D."/>
            <person name="Gonzalez J."/>
            <person name="Henrissat B."/>
            <person name="Kuo A."/>
            <person name="Liang C."/>
            <person name="Lipzen A."/>
            <person name="Lutzoni F."/>
            <person name="Magnuson J."/>
            <person name="Mondo S."/>
            <person name="Nolan M."/>
            <person name="Ohm R."/>
            <person name="Pangilinan J."/>
            <person name="Park H.-J."/>
            <person name="Ramirez L."/>
            <person name="Alfaro M."/>
            <person name="Sun H."/>
            <person name="Tritt A."/>
            <person name="Yoshinaga Y."/>
            <person name="Zwiers L.-H."/>
            <person name="Turgeon B."/>
            <person name="Goodwin S."/>
            <person name="Spatafora J."/>
            <person name="Crous P."/>
            <person name="Grigoriev I."/>
        </authorList>
    </citation>
    <scope>NUCLEOTIDE SEQUENCE</scope>
    <source>
        <strain evidence="2">CBS 115976</strain>
    </source>
</reference>
<dbReference type="InterPro" id="IPR045518">
    <property type="entry name" value="2EXR"/>
</dbReference>
<dbReference type="AlphaFoldDB" id="A0A6A6U9N2"/>
<protein>
    <recommendedName>
        <fullName evidence="1">2EXR domain-containing protein</fullName>
    </recommendedName>
</protein>
<sequence>MDTQPHLKIFNTPQKHDARFPLFTKLPPEIRFMIWQCALQRNRIIKLSLRPLSVADGADTGSYIDGTERYHLIVNGIQLQSKIFQVNRESREAALVFYRVHLPCQFPFKPREKDIMKWAQGVFHYNPEWDFLSIYSRGGKHHDIRSFANFLHRLKNDDPKHVGLLHLAVNRFDTFYNLTRYKVASEGNRDRDPHDDPPVLEANHLKAIYDTLDQLQEVFFICTPQTSGRRKMAAKPDGTGGHIMGTAFFNRAHPIWNSTLATFDRLERDPRLIPKDLEKVSVRHQWGEIQSRDMLQSWQRMLKHCGINEPLQAKYTFLLATVPQAAFANHVFGQKTAREMLKHEDSRVIAMPYDEASTKRYEEQSSRGIENVFGFWLFSLDSPSALLEKTDGDDGDLCKFLDLSNNWPGLGVFDLP</sequence>
<proteinExistence type="predicted"/>
<dbReference type="EMBL" id="MU004237">
    <property type="protein sequence ID" value="KAF2667828.1"/>
    <property type="molecule type" value="Genomic_DNA"/>
</dbReference>
<evidence type="ECO:0000313" key="2">
    <source>
        <dbReference type="EMBL" id="KAF2667828.1"/>
    </source>
</evidence>
<dbReference type="PANTHER" id="PTHR35910:SF6">
    <property type="entry name" value="2EXR DOMAIN-CONTAINING PROTEIN"/>
    <property type="match status" value="1"/>
</dbReference>
<gene>
    <name evidence="2" type="ORF">BT63DRAFT_426674</name>
</gene>
<evidence type="ECO:0000259" key="1">
    <source>
        <dbReference type="Pfam" id="PF20150"/>
    </source>
</evidence>
<dbReference type="PANTHER" id="PTHR35910">
    <property type="entry name" value="2EXR DOMAIN-CONTAINING PROTEIN"/>
    <property type="match status" value="1"/>
</dbReference>
<accession>A0A6A6U9N2</accession>
<dbReference type="Pfam" id="PF20150">
    <property type="entry name" value="2EXR"/>
    <property type="match status" value="1"/>
</dbReference>
<organism evidence="2 3">
    <name type="scientific">Microthyrium microscopicum</name>
    <dbReference type="NCBI Taxonomy" id="703497"/>
    <lineage>
        <taxon>Eukaryota</taxon>
        <taxon>Fungi</taxon>
        <taxon>Dikarya</taxon>
        <taxon>Ascomycota</taxon>
        <taxon>Pezizomycotina</taxon>
        <taxon>Dothideomycetes</taxon>
        <taxon>Dothideomycetes incertae sedis</taxon>
        <taxon>Microthyriales</taxon>
        <taxon>Microthyriaceae</taxon>
        <taxon>Microthyrium</taxon>
    </lineage>
</organism>
<feature type="domain" description="2EXR" evidence="1">
    <location>
        <begin position="20"/>
        <end position="132"/>
    </location>
</feature>
<dbReference type="OrthoDB" id="3469466at2759"/>